<feature type="compositionally biased region" description="Basic and acidic residues" evidence="1">
    <location>
        <begin position="16"/>
        <end position="27"/>
    </location>
</feature>
<feature type="compositionally biased region" description="Basic residues" evidence="1">
    <location>
        <begin position="150"/>
        <end position="166"/>
    </location>
</feature>
<feature type="region of interest" description="Disordered" evidence="1">
    <location>
        <begin position="1"/>
        <end position="27"/>
    </location>
</feature>
<dbReference type="Proteomes" id="UP000275267">
    <property type="component" value="Unassembled WGS sequence"/>
</dbReference>
<dbReference type="AlphaFoldDB" id="A0A3L6SA23"/>
<evidence type="ECO:0000313" key="2">
    <source>
        <dbReference type="EMBL" id="RLN17354.1"/>
    </source>
</evidence>
<dbReference type="EMBL" id="PQIB02000005">
    <property type="protein sequence ID" value="RLN17354.1"/>
    <property type="molecule type" value="Genomic_DNA"/>
</dbReference>
<proteinExistence type="predicted"/>
<organism evidence="2 3">
    <name type="scientific">Panicum miliaceum</name>
    <name type="common">Proso millet</name>
    <name type="synonym">Broomcorn millet</name>
    <dbReference type="NCBI Taxonomy" id="4540"/>
    <lineage>
        <taxon>Eukaryota</taxon>
        <taxon>Viridiplantae</taxon>
        <taxon>Streptophyta</taxon>
        <taxon>Embryophyta</taxon>
        <taxon>Tracheophyta</taxon>
        <taxon>Spermatophyta</taxon>
        <taxon>Magnoliopsida</taxon>
        <taxon>Liliopsida</taxon>
        <taxon>Poales</taxon>
        <taxon>Poaceae</taxon>
        <taxon>PACMAD clade</taxon>
        <taxon>Panicoideae</taxon>
        <taxon>Panicodae</taxon>
        <taxon>Paniceae</taxon>
        <taxon>Panicinae</taxon>
        <taxon>Panicum</taxon>
        <taxon>Panicum sect. Panicum</taxon>
    </lineage>
</organism>
<reference evidence="3" key="1">
    <citation type="journal article" date="2019" name="Nat. Commun.">
        <title>The genome of broomcorn millet.</title>
        <authorList>
            <person name="Zou C."/>
            <person name="Miki D."/>
            <person name="Li D."/>
            <person name="Tang Q."/>
            <person name="Xiao L."/>
            <person name="Rajput S."/>
            <person name="Deng P."/>
            <person name="Jia W."/>
            <person name="Huang R."/>
            <person name="Zhang M."/>
            <person name="Sun Y."/>
            <person name="Hu J."/>
            <person name="Fu X."/>
            <person name="Schnable P.S."/>
            <person name="Li F."/>
            <person name="Zhang H."/>
            <person name="Feng B."/>
            <person name="Zhu X."/>
            <person name="Liu R."/>
            <person name="Schnable J.C."/>
            <person name="Zhu J.-K."/>
            <person name="Zhang H."/>
        </authorList>
    </citation>
    <scope>NUCLEOTIDE SEQUENCE [LARGE SCALE GENOMIC DNA]</scope>
</reference>
<evidence type="ECO:0000256" key="1">
    <source>
        <dbReference type="SAM" id="MobiDB-lite"/>
    </source>
</evidence>
<name>A0A3L6SA23_PANMI</name>
<comment type="caution">
    <text evidence="2">The sequence shown here is derived from an EMBL/GenBank/DDBJ whole genome shotgun (WGS) entry which is preliminary data.</text>
</comment>
<keyword evidence="3" id="KW-1185">Reference proteome</keyword>
<feature type="region of interest" description="Disordered" evidence="1">
    <location>
        <begin position="130"/>
        <end position="175"/>
    </location>
</feature>
<accession>A0A3L6SA23</accession>
<sequence>MARSTRRACGQQPAARAEREGGVREQRAVPLASHRRRFENDSLSYCSDRDSSILQYGYCYVYADPAADLATMDGFQRVVSYRCIVYSATCLPATQHRARSRHGEALVRCSATRRRTRRWCGARPLAAGPEHSARRHHAPGLRRVQARGAHCPRHREHRRRAARCGRARPDPARGRPDFGAHALVMACCRCRQPYQCTHNRHPPPLALPAGLCNQSRVSSA</sequence>
<protein>
    <submittedName>
        <fullName evidence="2">Uncharacterized protein</fullName>
    </submittedName>
</protein>
<evidence type="ECO:0000313" key="3">
    <source>
        <dbReference type="Proteomes" id="UP000275267"/>
    </source>
</evidence>
<gene>
    <name evidence="2" type="ORF">C2845_PM02G40710</name>
</gene>